<evidence type="ECO:0000313" key="1">
    <source>
        <dbReference type="EMBL" id="KAE9624475.1"/>
    </source>
</evidence>
<protein>
    <submittedName>
        <fullName evidence="1">Uncharacterized protein</fullName>
    </submittedName>
</protein>
<dbReference type="Proteomes" id="UP000441586">
    <property type="component" value="Unassembled WGS sequence"/>
</dbReference>
<sequence>MKIFKTLVERFKAKCEGPDRKVEISVDELLAMRSEVEDLAEALRPFANAWLAKAPRHDGNETAYQRRLERALEGFYSSGQGDESARLTGQHLKDAYDLLSAKNLLIPRRGGKMIGDLAWQLSIDDREGRE</sequence>
<gene>
    <name evidence="1" type="ORF">GP644_23425</name>
</gene>
<proteinExistence type="predicted"/>
<name>A0A6A4RCJ3_9RHOB</name>
<dbReference type="AlphaFoldDB" id="A0A6A4RCJ3"/>
<accession>A0A6A4RCJ3</accession>
<reference evidence="1 2" key="1">
    <citation type="submission" date="2019-12" db="EMBL/GenBank/DDBJ databases">
        <authorList>
            <person name="Zhang Y.-J."/>
        </authorList>
    </citation>
    <scope>NUCLEOTIDE SEQUENCE [LARGE SCALE GENOMIC DNA]</scope>
    <source>
        <strain evidence="1 2">H18S-6</strain>
    </source>
</reference>
<evidence type="ECO:0000313" key="2">
    <source>
        <dbReference type="Proteomes" id="UP000441586"/>
    </source>
</evidence>
<dbReference type="RefSeq" id="WP_158981861.1">
    <property type="nucleotide sequence ID" value="NZ_WSFO01000033.1"/>
</dbReference>
<organism evidence="1 2">
    <name type="scientific">Parasedimentitalea maritima</name>
    <dbReference type="NCBI Taxonomy" id="2578117"/>
    <lineage>
        <taxon>Bacteria</taxon>
        <taxon>Pseudomonadati</taxon>
        <taxon>Pseudomonadota</taxon>
        <taxon>Alphaproteobacteria</taxon>
        <taxon>Rhodobacterales</taxon>
        <taxon>Paracoccaceae</taxon>
        <taxon>Parasedimentitalea</taxon>
    </lineage>
</organism>
<dbReference type="EMBL" id="WSFO01000033">
    <property type="protein sequence ID" value="KAE9624475.1"/>
    <property type="molecule type" value="Genomic_DNA"/>
</dbReference>
<comment type="caution">
    <text evidence="1">The sequence shown here is derived from an EMBL/GenBank/DDBJ whole genome shotgun (WGS) entry which is preliminary data.</text>
</comment>